<gene>
    <name evidence="2" type="ORF">EPI10_016020</name>
</gene>
<evidence type="ECO:0000313" key="2">
    <source>
        <dbReference type="EMBL" id="KAA3470302.1"/>
    </source>
</evidence>
<sequence length="68" mass="8216">MPYMRNSREEYQGKRSILNELFRLKIEKARAPQVIRERRASQKRKKSLKETEEKRNIHHVLIAKGQVI</sequence>
<dbReference type="Proteomes" id="UP000325315">
    <property type="component" value="Unassembled WGS sequence"/>
</dbReference>
<reference evidence="2" key="1">
    <citation type="submission" date="2019-08" db="EMBL/GenBank/DDBJ databases">
        <authorList>
            <person name="Liu F."/>
        </authorList>
    </citation>
    <scope>NUCLEOTIDE SEQUENCE [LARGE SCALE GENOMIC DNA]</scope>
    <source>
        <strain evidence="2">PA1801</strain>
        <tissue evidence="2">Leaf</tissue>
    </source>
</reference>
<accession>A0A5B6VMG5</accession>
<proteinExistence type="predicted"/>
<organism evidence="2 3">
    <name type="scientific">Gossypium australe</name>
    <dbReference type="NCBI Taxonomy" id="47621"/>
    <lineage>
        <taxon>Eukaryota</taxon>
        <taxon>Viridiplantae</taxon>
        <taxon>Streptophyta</taxon>
        <taxon>Embryophyta</taxon>
        <taxon>Tracheophyta</taxon>
        <taxon>Spermatophyta</taxon>
        <taxon>Magnoliopsida</taxon>
        <taxon>eudicotyledons</taxon>
        <taxon>Gunneridae</taxon>
        <taxon>Pentapetalae</taxon>
        <taxon>rosids</taxon>
        <taxon>malvids</taxon>
        <taxon>Malvales</taxon>
        <taxon>Malvaceae</taxon>
        <taxon>Malvoideae</taxon>
        <taxon>Gossypium</taxon>
    </lineage>
</organism>
<name>A0A5B6VMG5_9ROSI</name>
<protein>
    <submittedName>
        <fullName evidence="2">Uncharacterized protein</fullName>
    </submittedName>
</protein>
<keyword evidence="3" id="KW-1185">Reference proteome</keyword>
<dbReference type="AlphaFoldDB" id="A0A5B6VMG5"/>
<feature type="region of interest" description="Disordered" evidence="1">
    <location>
        <begin position="35"/>
        <end position="55"/>
    </location>
</feature>
<dbReference type="EMBL" id="SMMG02000006">
    <property type="protein sequence ID" value="KAA3470302.1"/>
    <property type="molecule type" value="Genomic_DNA"/>
</dbReference>
<evidence type="ECO:0000256" key="1">
    <source>
        <dbReference type="SAM" id="MobiDB-lite"/>
    </source>
</evidence>
<evidence type="ECO:0000313" key="3">
    <source>
        <dbReference type="Proteomes" id="UP000325315"/>
    </source>
</evidence>
<comment type="caution">
    <text evidence="2">The sequence shown here is derived from an EMBL/GenBank/DDBJ whole genome shotgun (WGS) entry which is preliminary data.</text>
</comment>